<proteinExistence type="predicted"/>
<evidence type="ECO:0000256" key="1">
    <source>
        <dbReference type="SAM" id="MobiDB-lite"/>
    </source>
</evidence>
<dbReference type="EMBL" id="UINC01231990">
    <property type="protein sequence ID" value="SVE64764.1"/>
    <property type="molecule type" value="Genomic_DNA"/>
</dbReference>
<reference evidence="2" key="1">
    <citation type="submission" date="2018-05" db="EMBL/GenBank/DDBJ databases">
        <authorList>
            <person name="Lanie J.A."/>
            <person name="Ng W.-L."/>
            <person name="Kazmierczak K.M."/>
            <person name="Andrzejewski T.M."/>
            <person name="Davidsen T.M."/>
            <person name="Wayne K.J."/>
            <person name="Tettelin H."/>
            <person name="Glass J.I."/>
            <person name="Rusch D."/>
            <person name="Podicherti R."/>
            <person name="Tsui H.-C.T."/>
            <person name="Winkler M.E."/>
        </authorList>
    </citation>
    <scope>NUCLEOTIDE SEQUENCE</scope>
</reference>
<name>A0A383F7A7_9ZZZZ</name>
<feature type="compositionally biased region" description="Low complexity" evidence="1">
    <location>
        <begin position="77"/>
        <end position="87"/>
    </location>
</feature>
<gene>
    <name evidence="2" type="ORF">METZ01_LOCUS517618</name>
</gene>
<accession>A0A383F7A7</accession>
<feature type="compositionally biased region" description="Acidic residues" evidence="1">
    <location>
        <begin position="101"/>
        <end position="112"/>
    </location>
</feature>
<evidence type="ECO:0000313" key="2">
    <source>
        <dbReference type="EMBL" id="SVE64764.1"/>
    </source>
</evidence>
<organism evidence="2">
    <name type="scientific">marine metagenome</name>
    <dbReference type="NCBI Taxonomy" id="408172"/>
    <lineage>
        <taxon>unclassified sequences</taxon>
        <taxon>metagenomes</taxon>
        <taxon>ecological metagenomes</taxon>
    </lineage>
</organism>
<dbReference type="AlphaFoldDB" id="A0A383F7A7"/>
<protein>
    <submittedName>
        <fullName evidence="2">Uncharacterized protein</fullName>
    </submittedName>
</protein>
<sequence length="112" mass="12562">MVEPISLEHDELTVVNTHVSLIQRAYRKVESQQYASRELENDFRDFINNLVREKGGDVNLQYNLNTDTGTLEPVSAEEAAAQQAAQENGAGVIEPELIQTESEEDVDDVNEE</sequence>
<feature type="region of interest" description="Disordered" evidence="1">
    <location>
        <begin position="77"/>
        <end position="112"/>
    </location>
</feature>